<proteinExistence type="predicted"/>
<feature type="binding site" evidence="2">
    <location>
        <begin position="78"/>
        <end position="81"/>
    </location>
    <ligand>
        <name>substrate</name>
    </ligand>
</feature>
<dbReference type="InterPro" id="IPR029033">
    <property type="entry name" value="His_PPase_superfam"/>
</dbReference>
<feature type="active site" description="Tele-phosphohistidine intermediate" evidence="1">
    <location>
        <position position="8"/>
    </location>
</feature>
<keyword evidence="4" id="KW-1185">Reference proteome</keyword>
<feature type="binding site" evidence="2">
    <location>
        <position position="57"/>
    </location>
    <ligand>
        <name>substrate</name>
    </ligand>
</feature>
<evidence type="ECO:0000256" key="2">
    <source>
        <dbReference type="PIRSR" id="PIRSR613078-2"/>
    </source>
</evidence>
<protein>
    <submittedName>
        <fullName evidence="3">Phosphoglycerate mutase</fullName>
    </submittedName>
</protein>
<dbReference type="GO" id="GO:0046390">
    <property type="term" value="P:ribose phosphate biosynthetic process"/>
    <property type="evidence" value="ECO:0007669"/>
    <property type="project" value="TreeGrafter"/>
</dbReference>
<dbReference type="EMBL" id="AP019307">
    <property type="protein sequence ID" value="BBH16480.1"/>
    <property type="molecule type" value="Genomic_DNA"/>
</dbReference>
<dbReference type="AlphaFoldDB" id="A0A3G9IC47"/>
<gene>
    <name evidence="3" type="primary">gpm_1</name>
    <name evidence="3" type="ORF">Back2_07670</name>
</gene>
<feature type="active site" description="Proton donor/acceptor" evidence="1">
    <location>
        <position position="78"/>
    </location>
</feature>
<dbReference type="GO" id="GO:0050278">
    <property type="term" value="F:sedoheptulose-bisphosphatase activity"/>
    <property type="evidence" value="ECO:0007669"/>
    <property type="project" value="TreeGrafter"/>
</dbReference>
<dbReference type="InterPro" id="IPR050275">
    <property type="entry name" value="PGM_Phosphatase"/>
</dbReference>
<sequence>MSLFVVRHGATEWSLSGQHTSRTEIPLLPDGEEEAADLGGFFEGQDFALVLTSPRQRARRTAQLAGFPDAEVDEDLREWDYGVYEGLTRDEILERDPHWTVWDGPTPDGETPAEITARLDRLMARVRGVDGDVLVFAHGHISRALAARWIDQPVALGRNFQLDTATVSVLGDDRGAPVIERWNA</sequence>
<name>A0A3G9IC47_9ACTN</name>
<evidence type="ECO:0000313" key="3">
    <source>
        <dbReference type="EMBL" id="BBH16480.1"/>
    </source>
</evidence>
<dbReference type="OrthoDB" id="4697614at2"/>
<dbReference type="KEGG" id="nbe:Back2_07670"/>
<dbReference type="PIRSF" id="PIRSF000709">
    <property type="entry name" value="6PFK_2-Ptase"/>
    <property type="match status" value="1"/>
</dbReference>
<dbReference type="PANTHER" id="PTHR48100:SF15">
    <property type="entry name" value="SEDOHEPTULOSE 1,7-BISPHOSPHATASE"/>
    <property type="match status" value="1"/>
</dbReference>
<dbReference type="Proteomes" id="UP000271573">
    <property type="component" value="Chromosome"/>
</dbReference>
<organism evidence="3 4">
    <name type="scientific">Nocardioides baekrokdamisoli</name>
    <dbReference type="NCBI Taxonomy" id="1804624"/>
    <lineage>
        <taxon>Bacteria</taxon>
        <taxon>Bacillati</taxon>
        <taxon>Actinomycetota</taxon>
        <taxon>Actinomycetes</taxon>
        <taxon>Propionibacteriales</taxon>
        <taxon>Nocardioidaceae</taxon>
        <taxon>Nocardioides</taxon>
    </lineage>
</organism>
<reference evidence="3 4" key="1">
    <citation type="submission" date="2018-11" db="EMBL/GenBank/DDBJ databases">
        <title>Complete genome sequence of Nocardioides baekrokdamisoli strain KCTC 39748.</title>
        <authorList>
            <person name="Kang S.W."/>
            <person name="Lee K.C."/>
            <person name="Kim K.K."/>
            <person name="Kim J.S."/>
            <person name="Kim D.S."/>
            <person name="Ko S.H."/>
            <person name="Yang S.H."/>
            <person name="Shin Y.K."/>
            <person name="Lee J.S."/>
        </authorList>
    </citation>
    <scope>NUCLEOTIDE SEQUENCE [LARGE SCALE GENOMIC DNA]</scope>
    <source>
        <strain evidence="3 4">KCTC 39748</strain>
    </source>
</reference>
<dbReference type="SMART" id="SM00855">
    <property type="entry name" value="PGAM"/>
    <property type="match status" value="1"/>
</dbReference>
<evidence type="ECO:0000313" key="4">
    <source>
        <dbReference type="Proteomes" id="UP000271573"/>
    </source>
</evidence>
<dbReference type="SUPFAM" id="SSF53254">
    <property type="entry name" value="Phosphoglycerate mutase-like"/>
    <property type="match status" value="1"/>
</dbReference>
<dbReference type="RefSeq" id="WP_125566911.1">
    <property type="nucleotide sequence ID" value="NZ_AP019307.1"/>
</dbReference>
<dbReference type="InterPro" id="IPR013078">
    <property type="entry name" value="His_Pase_superF_clade-1"/>
</dbReference>
<evidence type="ECO:0000256" key="1">
    <source>
        <dbReference type="PIRSR" id="PIRSR613078-1"/>
    </source>
</evidence>
<dbReference type="PANTHER" id="PTHR48100">
    <property type="entry name" value="BROAD-SPECIFICITY PHOSPHATASE YOR283W-RELATED"/>
    <property type="match status" value="1"/>
</dbReference>
<accession>A0A3G9IC47</accession>
<dbReference type="CDD" id="cd07067">
    <property type="entry name" value="HP_PGM_like"/>
    <property type="match status" value="1"/>
</dbReference>
<dbReference type="Gene3D" id="3.40.50.1240">
    <property type="entry name" value="Phosphoglycerate mutase-like"/>
    <property type="match status" value="1"/>
</dbReference>
<dbReference type="Pfam" id="PF00300">
    <property type="entry name" value="His_Phos_1"/>
    <property type="match status" value="1"/>
</dbReference>